<dbReference type="InterPro" id="IPR050834">
    <property type="entry name" value="Glycosyltransf_2"/>
</dbReference>
<evidence type="ECO:0000256" key="1">
    <source>
        <dbReference type="ARBA" id="ARBA00006739"/>
    </source>
</evidence>
<keyword evidence="7" id="KW-1185">Reference proteome</keyword>
<dbReference type="CDD" id="cd04196">
    <property type="entry name" value="GT_2_like_d"/>
    <property type="match status" value="1"/>
</dbReference>
<evidence type="ECO:0000256" key="4">
    <source>
        <dbReference type="ARBA" id="ARBA00022679"/>
    </source>
</evidence>
<evidence type="ECO:0000256" key="3">
    <source>
        <dbReference type="ARBA" id="ARBA00022676"/>
    </source>
</evidence>
<reference evidence="6" key="1">
    <citation type="journal article" date="2021" name="Microorganisms">
        <title>The Ever-Expanding Pseudomonas Genus: Description of 43 New Species and Partition of the Pseudomonas putida Group.</title>
        <authorList>
            <person name="Girard L."/>
            <person name="Lood C."/>
            <person name="Hofte M."/>
            <person name="Vandamme P."/>
            <person name="Rokni-Zadeh H."/>
            <person name="van Noort V."/>
            <person name="Lavigne R."/>
            <person name="De Mot R."/>
        </authorList>
    </citation>
    <scope>NUCLEOTIDE SEQUENCE</scope>
    <source>
        <strain evidence="6">COW40</strain>
    </source>
</reference>
<comment type="similarity">
    <text evidence="1">Belongs to the glycosyltransferase 2 family.</text>
</comment>
<dbReference type="Proteomes" id="UP001046350">
    <property type="component" value="Chromosome"/>
</dbReference>
<keyword evidence="4" id="KW-0808">Transferase</keyword>
<dbReference type="PANTHER" id="PTHR43685">
    <property type="entry name" value="GLYCOSYLTRANSFERASE"/>
    <property type="match status" value="1"/>
</dbReference>
<keyword evidence="3" id="KW-0328">Glycosyltransferase</keyword>
<accession>A0ABX8N769</accession>
<dbReference type="Pfam" id="PF00535">
    <property type="entry name" value="Glycos_transf_2"/>
    <property type="match status" value="1"/>
</dbReference>
<proteinExistence type="inferred from homology"/>
<evidence type="ECO:0000313" key="7">
    <source>
        <dbReference type="Proteomes" id="UP001046350"/>
    </source>
</evidence>
<keyword evidence="2" id="KW-0472">Membrane</keyword>
<evidence type="ECO:0000259" key="5">
    <source>
        <dbReference type="Pfam" id="PF00535"/>
    </source>
</evidence>
<evidence type="ECO:0000313" key="6">
    <source>
        <dbReference type="EMBL" id="QXH51538.1"/>
    </source>
</evidence>
<evidence type="ECO:0000256" key="2">
    <source>
        <dbReference type="ARBA" id="ARBA00022519"/>
    </source>
</evidence>
<protein>
    <submittedName>
        <fullName evidence="6">Glycosyltransferase family 2 protein</fullName>
    </submittedName>
</protein>
<name>A0ABX8N769_9PSED</name>
<keyword evidence="2" id="KW-1003">Cell membrane</keyword>
<dbReference type="EMBL" id="CP077076">
    <property type="protein sequence ID" value="QXH51538.1"/>
    <property type="molecule type" value="Genomic_DNA"/>
</dbReference>
<dbReference type="InterPro" id="IPR001173">
    <property type="entry name" value="Glyco_trans_2-like"/>
</dbReference>
<organism evidence="6 7">
    <name type="scientific">Pseudomonas fakonensis</name>
    <dbReference type="NCBI Taxonomy" id="2842355"/>
    <lineage>
        <taxon>Bacteria</taxon>
        <taxon>Pseudomonadati</taxon>
        <taxon>Pseudomonadota</taxon>
        <taxon>Gammaproteobacteria</taxon>
        <taxon>Pseudomonadales</taxon>
        <taxon>Pseudomonadaceae</taxon>
        <taxon>Pseudomonas</taxon>
    </lineage>
</organism>
<dbReference type="PANTHER" id="PTHR43685:SF5">
    <property type="entry name" value="GLYCOSYLTRANSFERASE EPSE-RELATED"/>
    <property type="match status" value="1"/>
</dbReference>
<keyword evidence="2" id="KW-0997">Cell inner membrane</keyword>
<gene>
    <name evidence="6" type="ORF">KSS94_27000</name>
</gene>
<sequence>MEQLSKAVSGSVNFEIPISVAAMPDNASKISKVAILLCTYQGQNYLAEQLDSFIAQSHKHWEVWASDDGSKDSTYSILETYRNKWSEGQLAVCHGPAEGFAANFLSLTCKPDLAADFYAYADQDDVWEADKLSRALQWLEKVPADVPALYCSRTRLVDADNNEIGMSPLFEKSPSFANALMQNIGGGNTMVFNSAARELLRDVSENCSVITHDWWAYMVVTGCGGQVFYDSKPTLRYRQHGNNIIGTNSNWMARFKRIRMVFEGRFKRWNDSNVAALSTLEHRLTPENRETFRRFAQARQMSLVPRLVQLKRSGIYRQTLLGNIGLIAAAIFGKI</sequence>
<dbReference type="RefSeq" id="WP_217841054.1">
    <property type="nucleotide sequence ID" value="NZ_CP077076.1"/>
</dbReference>
<feature type="domain" description="Glycosyltransferase 2-like" evidence="5">
    <location>
        <begin position="35"/>
        <end position="168"/>
    </location>
</feature>